<dbReference type="UniPathway" id="UPA00060">
    <property type="reaction ID" value="UER00138"/>
</dbReference>
<dbReference type="Gene3D" id="3.20.20.70">
    <property type="entry name" value="Aldolase class I"/>
    <property type="match status" value="1"/>
</dbReference>
<dbReference type="GO" id="GO:0009229">
    <property type="term" value="P:thiamine diphosphate biosynthetic process"/>
    <property type="evidence" value="ECO:0007669"/>
    <property type="project" value="UniProtKB-UniPathway"/>
</dbReference>
<dbReference type="PANTHER" id="PTHR20858">
    <property type="entry name" value="PHOSPHOMETHYLPYRIMIDINE KINASE"/>
    <property type="match status" value="1"/>
</dbReference>
<dbReference type="SUPFAM" id="SSF53613">
    <property type="entry name" value="Ribokinase-like"/>
    <property type="match status" value="1"/>
</dbReference>
<comment type="pathway">
    <text evidence="2">Cofactor biosynthesis; thiamine diphosphate biosynthesis.</text>
</comment>
<dbReference type="GO" id="GO:0009228">
    <property type="term" value="P:thiamine biosynthetic process"/>
    <property type="evidence" value="ECO:0007669"/>
    <property type="project" value="UniProtKB-KW"/>
</dbReference>
<comment type="cofactor">
    <cofactor evidence="1">
        <name>Mg(2+)</name>
        <dbReference type="ChEBI" id="CHEBI:18420"/>
    </cofactor>
</comment>
<dbReference type="Proteomes" id="UP000247811">
    <property type="component" value="Unassembled WGS sequence"/>
</dbReference>
<dbReference type="Gene3D" id="3.40.1190.20">
    <property type="match status" value="1"/>
</dbReference>
<keyword evidence="9" id="KW-1185">Reference proteome</keyword>
<evidence type="ECO:0000256" key="3">
    <source>
        <dbReference type="ARBA" id="ARBA00012135"/>
    </source>
</evidence>
<evidence type="ECO:0000256" key="5">
    <source>
        <dbReference type="SAM" id="MobiDB-lite"/>
    </source>
</evidence>
<accession>A0A318H3Q5</accession>
<dbReference type="InterPro" id="IPR022998">
    <property type="entry name" value="ThiamineP_synth_TenI"/>
</dbReference>
<dbReference type="InterPro" id="IPR029056">
    <property type="entry name" value="Ribokinase-like"/>
</dbReference>
<evidence type="ECO:0000259" key="7">
    <source>
        <dbReference type="Pfam" id="PF08543"/>
    </source>
</evidence>
<dbReference type="EC" id="2.7.1.49" evidence="3"/>
<dbReference type="GO" id="GO:0008972">
    <property type="term" value="F:phosphomethylpyrimidine kinase activity"/>
    <property type="evidence" value="ECO:0007669"/>
    <property type="project" value="InterPro"/>
</dbReference>
<dbReference type="GO" id="GO:0008902">
    <property type="term" value="F:hydroxymethylpyrimidine kinase activity"/>
    <property type="evidence" value="ECO:0007669"/>
    <property type="project" value="UniProtKB-EC"/>
</dbReference>
<organism evidence="8 9">
    <name type="scientific">Sphaerotilus hippei</name>
    <dbReference type="NCBI Taxonomy" id="744406"/>
    <lineage>
        <taxon>Bacteria</taxon>
        <taxon>Pseudomonadati</taxon>
        <taxon>Pseudomonadota</taxon>
        <taxon>Betaproteobacteria</taxon>
        <taxon>Burkholderiales</taxon>
        <taxon>Sphaerotilaceae</taxon>
        <taxon>Sphaerotilus</taxon>
    </lineage>
</organism>
<sequence>MSDPRPIVWSIAGNDSGGGAGLAADQRAALGAEVHLCPVVAAVTAQNSVAVTRIEALPVAWLEAQLEALATDLPPDAVKTGLLAGVATVQVVARHIDTLRRRHPGLPLVVDPVLRASTGAAFADAALVQAYAAELLPRATVITPNRREARALLAAAWPQRRHEIAHWPVPALAAALRELGAQAVCITGGDEEPGGTAAPAGWALDWVDAPVQAPGRPEVAVQGWLALPRLDTAHHHGTGCTHATHVAAALARGFVAAEAMVMAKMATTTAIARGHPAGTGAGPVGSSHGGLTDATHLPWMSWGDDLSDLATTDRAGTAPSPSPSPLPAGLYALFDDTRSLARALDGLQALGEPAAPMAAVQLRIKREAHPDLDDRTFDTWLATELQAGWQRARDAAVTLFVNDHWETTLRTQAQQPGPICGLGVHLGQEDLERLGPAGRQRLRTARRAGLQLGVSSHSLWELCRAAGLRPDYLACGPVWPTTTKDMPWQPQGLDNLAWWAHLSPVPVVAIGGILEPAQLAPARRAGARAVCLVRAWRHAGQQQLLAWSRAWLTADAVASDRLPVPARPHPSLPHARLPEASSTAPRCAPSGHAPESSDIVTQRV</sequence>
<dbReference type="InterPro" id="IPR004399">
    <property type="entry name" value="HMP/HMP-P_kinase_dom"/>
</dbReference>
<proteinExistence type="predicted"/>
<protein>
    <recommendedName>
        <fullName evidence="3">hydroxymethylpyrimidine kinase</fullName>
        <ecNumber evidence="3">2.7.1.49</ecNumber>
    </recommendedName>
</protein>
<feature type="domain" description="Thiamine phosphate synthase/TenI" evidence="6">
    <location>
        <begin position="356"/>
        <end position="535"/>
    </location>
</feature>
<dbReference type="AlphaFoldDB" id="A0A318H3Q5"/>
<dbReference type="CDD" id="cd01169">
    <property type="entry name" value="HMPP_kinase"/>
    <property type="match status" value="1"/>
</dbReference>
<evidence type="ECO:0000313" key="9">
    <source>
        <dbReference type="Proteomes" id="UP000247811"/>
    </source>
</evidence>
<feature type="region of interest" description="Disordered" evidence="5">
    <location>
        <begin position="564"/>
        <end position="604"/>
    </location>
</feature>
<dbReference type="EMBL" id="QJJS01000003">
    <property type="protein sequence ID" value="PXW98074.1"/>
    <property type="molecule type" value="Genomic_DNA"/>
</dbReference>
<dbReference type="SUPFAM" id="SSF51391">
    <property type="entry name" value="Thiamin phosphate synthase"/>
    <property type="match status" value="1"/>
</dbReference>
<dbReference type="RefSeq" id="WP_170130628.1">
    <property type="nucleotide sequence ID" value="NZ_QJJS01000003.1"/>
</dbReference>
<dbReference type="InterPro" id="IPR013749">
    <property type="entry name" value="PM/HMP-P_kinase-1"/>
</dbReference>
<dbReference type="Pfam" id="PF02581">
    <property type="entry name" value="TMP-TENI"/>
    <property type="match status" value="1"/>
</dbReference>
<feature type="domain" description="Pyridoxamine kinase/Phosphomethylpyrimidine kinase" evidence="7">
    <location>
        <begin position="15"/>
        <end position="284"/>
    </location>
</feature>
<evidence type="ECO:0000256" key="1">
    <source>
        <dbReference type="ARBA" id="ARBA00001946"/>
    </source>
</evidence>
<evidence type="ECO:0000256" key="4">
    <source>
        <dbReference type="ARBA" id="ARBA00023268"/>
    </source>
</evidence>
<dbReference type="InterPro" id="IPR036206">
    <property type="entry name" value="ThiamineP_synth_sf"/>
</dbReference>
<dbReference type="GO" id="GO:0005829">
    <property type="term" value="C:cytosol"/>
    <property type="evidence" value="ECO:0007669"/>
    <property type="project" value="TreeGrafter"/>
</dbReference>
<reference evidence="8 9" key="1">
    <citation type="submission" date="2018-05" db="EMBL/GenBank/DDBJ databases">
        <title>Genomic Encyclopedia of Type Strains, Phase IV (KMG-IV): sequencing the most valuable type-strain genomes for metagenomic binning, comparative biology and taxonomic classification.</title>
        <authorList>
            <person name="Goeker M."/>
        </authorList>
    </citation>
    <scope>NUCLEOTIDE SEQUENCE [LARGE SCALE GENOMIC DNA]</scope>
    <source>
        <strain evidence="8 9">DSM 566</strain>
    </source>
</reference>
<evidence type="ECO:0000259" key="6">
    <source>
        <dbReference type="Pfam" id="PF02581"/>
    </source>
</evidence>
<dbReference type="CDD" id="cd00564">
    <property type="entry name" value="TMP_TenI"/>
    <property type="match status" value="1"/>
</dbReference>
<dbReference type="Pfam" id="PF08543">
    <property type="entry name" value="Phos_pyr_kin"/>
    <property type="match status" value="1"/>
</dbReference>
<dbReference type="PANTHER" id="PTHR20858:SF17">
    <property type="entry name" value="HYDROXYMETHYLPYRIMIDINE_PHOSPHOMETHYLPYRIMIDINE KINASE THI20-RELATED"/>
    <property type="match status" value="1"/>
</dbReference>
<dbReference type="InterPro" id="IPR013785">
    <property type="entry name" value="Aldolase_TIM"/>
</dbReference>
<evidence type="ECO:0000256" key="2">
    <source>
        <dbReference type="ARBA" id="ARBA00004948"/>
    </source>
</evidence>
<name>A0A318H3Q5_9BURK</name>
<evidence type="ECO:0000313" key="8">
    <source>
        <dbReference type="EMBL" id="PXW98074.1"/>
    </source>
</evidence>
<gene>
    <name evidence="8" type="ORF">C7444_103167</name>
</gene>
<keyword evidence="4" id="KW-0511">Multifunctional enzyme</keyword>
<comment type="caution">
    <text evidence="8">The sequence shown here is derived from an EMBL/GenBank/DDBJ whole genome shotgun (WGS) entry which is preliminary data.</text>
</comment>